<dbReference type="RefSeq" id="WP_016275652.1">
    <property type="nucleotide sequence ID" value="NZ_CAKOCL010000022.1"/>
</dbReference>
<dbReference type="STRING" id="1235788.C802_01233"/>
<dbReference type="Pfam" id="PF12741">
    <property type="entry name" value="SusD-like"/>
    <property type="match status" value="1"/>
</dbReference>
<dbReference type="InterPro" id="IPR011990">
    <property type="entry name" value="TPR-like_helical_dom_sf"/>
</dbReference>
<organism evidence="2 4">
    <name type="scientific">Phocaeicola sartorii</name>
    <dbReference type="NCBI Taxonomy" id="671267"/>
    <lineage>
        <taxon>Bacteria</taxon>
        <taxon>Pseudomonadati</taxon>
        <taxon>Bacteroidota</taxon>
        <taxon>Bacteroidia</taxon>
        <taxon>Bacteroidales</taxon>
        <taxon>Bacteroidaceae</taxon>
        <taxon>Phocaeicola</taxon>
    </lineage>
</organism>
<evidence type="ECO:0000313" key="3">
    <source>
        <dbReference type="EMBL" id="TGY70759.1"/>
    </source>
</evidence>
<dbReference type="Proteomes" id="UP000014200">
    <property type="component" value="Unassembled WGS sequence"/>
</dbReference>
<evidence type="ECO:0000313" key="4">
    <source>
        <dbReference type="Proteomes" id="UP000014200"/>
    </source>
</evidence>
<keyword evidence="3" id="KW-0449">Lipoprotein</keyword>
<dbReference type="GeneID" id="82154979"/>
<gene>
    <name evidence="2" type="ORF">C802_01233</name>
    <name evidence="3" type="ORF">E5339_08700</name>
</gene>
<dbReference type="OrthoDB" id="1387301at2"/>
<reference evidence="3 5" key="2">
    <citation type="submission" date="2019-04" db="EMBL/GenBank/DDBJ databases">
        <title>Microbes associate with the intestines of laboratory mice.</title>
        <authorList>
            <person name="Navarre W."/>
            <person name="Wong E."/>
            <person name="Huang K."/>
            <person name="Tropini C."/>
            <person name="Ng K."/>
            <person name="Yu B."/>
        </authorList>
    </citation>
    <scope>NUCLEOTIDE SEQUENCE [LARGE SCALE GENOMIC DNA]</scope>
    <source>
        <strain evidence="3 5">NM22_B1</strain>
    </source>
</reference>
<dbReference type="Gene3D" id="1.25.40.390">
    <property type="match status" value="1"/>
</dbReference>
<comment type="caution">
    <text evidence="2">The sequence shown here is derived from an EMBL/GenBank/DDBJ whole genome shotgun (WGS) entry which is preliminary data.</text>
</comment>
<accession>R9I957</accession>
<evidence type="ECO:0000313" key="2">
    <source>
        <dbReference type="EMBL" id="EOS13395.1"/>
    </source>
</evidence>
<dbReference type="PATRIC" id="fig|1235788.3.peg.1262"/>
<protein>
    <submittedName>
        <fullName evidence="3">SusD/RagB family nutrient-binding outer membrane lipoprotein</fullName>
    </submittedName>
</protein>
<dbReference type="SUPFAM" id="SSF48452">
    <property type="entry name" value="TPR-like"/>
    <property type="match status" value="1"/>
</dbReference>
<dbReference type="EMBL" id="SRYJ01000016">
    <property type="protein sequence ID" value="TGY70759.1"/>
    <property type="molecule type" value="Genomic_DNA"/>
</dbReference>
<dbReference type="PROSITE" id="PS51257">
    <property type="entry name" value="PROKAR_LIPOPROTEIN"/>
    <property type="match status" value="1"/>
</dbReference>
<dbReference type="Proteomes" id="UP000310760">
    <property type="component" value="Unassembled WGS sequence"/>
</dbReference>
<dbReference type="HOGENOM" id="CLU_025928_2_0_10"/>
<name>R9I957_9BACT</name>
<evidence type="ECO:0000256" key="1">
    <source>
        <dbReference type="SAM" id="SignalP"/>
    </source>
</evidence>
<feature type="signal peptide" evidence="1">
    <location>
        <begin position="1"/>
        <end position="17"/>
    </location>
</feature>
<dbReference type="EMBL" id="ASSP01000009">
    <property type="protein sequence ID" value="EOS13395.1"/>
    <property type="molecule type" value="Genomic_DNA"/>
</dbReference>
<dbReference type="InterPro" id="IPR024302">
    <property type="entry name" value="SusD-like"/>
</dbReference>
<sequence>MKNKILALLLISSALTACTDHFEKFNTEDGAYTEDKQGMDFAGNTMYFQAIEQGIYFNDPAPGGTDWTFQIIQNLNVDMFAGYFHDMASKFFPNNSCYNLNDGWNSAAWSYTYQYTVSAINKCEAANTDRKQFLGINKILKVATLHRLTDIYGAILYSDFMDFVPDSQEATYKAMFADLDKGIELLDEALAEGIPENAFAEHDILMQSGNRTLSAWSRWANSLRLRLAMRVSNVDKNLAQTEAQKALNDKHGLIETNAQGVFVSTEKGYKNPLGTIGLSWWEVYASANMESLLTGYGDPRASKYFTPAVGGNEGVPGNYKPLFDYSGTFKGIPMGLGGEKNIPAENNAYKYHARSTIQVETPAPLMTAAEVWFLRAEAALRGFSSENVKNCYETGVRLSFEQWKATGVEEYLDSESKPIDYKDVFDATCNMKAASSITPKWNDTVGNEEKLERIITQKWLAMYPEGGEAWAEQRRTGYPKLFKVLHNESQGTIDTDIMIRRLPYPSNLATDQPQLYQQLTSALGGADNGGTRLWWDTGKNNF</sequence>
<keyword evidence="4" id="KW-1185">Reference proteome</keyword>
<reference evidence="2 4" key="1">
    <citation type="submission" date="2013-04" db="EMBL/GenBank/DDBJ databases">
        <title>The Genome Sequence of Bacteroides massiliensis dnLKV3.</title>
        <authorList>
            <consortium name="The Broad Institute Genomics Platform"/>
            <consortium name="The Broad Institute Genome Sequencing Center for Infectious Disease"/>
            <person name="Earl A."/>
            <person name="Xavier R."/>
            <person name="Kuhn K."/>
            <person name="Stappenbeck T."/>
            <person name="Walker B."/>
            <person name="Young S."/>
            <person name="Zeng Q."/>
            <person name="Gargeya S."/>
            <person name="Fitzgerald M."/>
            <person name="Haas B."/>
            <person name="Abouelleil A."/>
            <person name="Allen A.W."/>
            <person name="Alvarado L."/>
            <person name="Arachchi H.M."/>
            <person name="Berlin A.M."/>
            <person name="Chapman S.B."/>
            <person name="Gainer-Dewar J."/>
            <person name="Goldberg J."/>
            <person name="Griggs A."/>
            <person name="Gujja S."/>
            <person name="Hansen M."/>
            <person name="Howarth C."/>
            <person name="Imamovic A."/>
            <person name="Ireland A."/>
            <person name="Larimer J."/>
            <person name="McCowan C."/>
            <person name="Murphy C."/>
            <person name="Pearson M."/>
            <person name="Poon T.W."/>
            <person name="Priest M."/>
            <person name="Roberts A."/>
            <person name="Saif S."/>
            <person name="Shea T."/>
            <person name="Sisk P."/>
            <person name="Sykes S."/>
            <person name="Wortman J."/>
            <person name="Nusbaum C."/>
            <person name="Birren B."/>
        </authorList>
    </citation>
    <scope>NUCLEOTIDE SEQUENCE [LARGE SCALE GENOMIC DNA]</scope>
    <source>
        <strain evidence="2">DnLKV3</strain>
        <strain evidence="4">dnLKV3</strain>
    </source>
</reference>
<keyword evidence="1" id="KW-0732">Signal</keyword>
<feature type="chain" id="PRO_5044738391" evidence="1">
    <location>
        <begin position="18"/>
        <end position="542"/>
    </location>
</feature>
<dbReference type="AlphaFoldDB" id="R9I957"/>
<evidence type="ECO:0000313" key="5">
    <source>
        <dbReference type="Proteomes" id="UP000310760"/>
    </source>
</evidence>
<proteinExistence type="predicted"/>